<evidence type="ECO:0000256" key="1">
    <source>
        <dbReference type="SAM" id="SignalP"/>
    </source>
</evidence>
<dbReference type="EMBL" id="CP039396">
    <property type="protein sequence ID" value="QCD41579.1"/>
    <property type="molecule type" value="Genomic_DNA"/>
</dbReference>
<feature type="signal peptide" evidence="1">
    <location>
        <begin position="1"/>
        <end position="32"/>
    </location>
</feature>
<dbReference type="InterPro" id="IPR046111">
    <property type="entry name" value="DUF6048"/>
</dbReference>
<evidence type="ECO:0000313" key="2">
    <source>
        <dbReference type="EMBL" id="QCD41579.1"/>
    </source>
</evidence>
<evidence type="ECO:0000313" key="3">
    <source>
        <dbReference type="Proteomes" id="UP000297149"/>
    </source>
</evidence>
<keyword evidence="3" id="KW-1185">Reference proteome</keyword>
<evidence type="ECO:0008006" key="4">
    <source>
        <dbReference type="Google" id="ProtNLM"/>
    </source>
</evidence>
<protein>
    <recommendedName>
        <fullName evidence="4">Outer membrane protein beta-barrel domain-containing protein</fullName>
    </recommendedName>
</protein>
<gene>
    <name evidence="2" type="ORF">E7747_04275</name>
</gene>
<name>A0A4P7W126_9BACT</name>
<organism evidence="2 3">
    <name type="scientific">Duncaniella dubosii</name>
    <dbReference type="NCBI Taxonomy" id="2518971"/>
    <lineage>
        <taxon>Bacteria</taxon>
        <taxon>Pseudomonadati</taxon>
        <taxon>Bacteroidota</taxon>
        <taxon>Bacteroidia</taxon>
        <taxon>Bacteroidales</taxon>
        <taxon>Muribaculaceae</taxon>
        <taxon>Duncaniella</taxon>
    </lineage>
</organism>
<dbReference type="RefSeq" id="WP_136414328.1">
    <property type="nucleotide sequence ID" value="NZ_CBFGAE010000005.1"/>
</dbReference>
<feature type="chain" id="PRO_5020966931" description="Outer membrane protein beta-barrel domain-containing protein" evidence="1">
    <location>
        <begin position="33"/>
        <end position="305"/>
    </location>
</feature>
<dbReference type="Proteomes" id="UP000297149">
    <property type="component" value="Chromosome"/>
</dbReference>
<keyword evidence="1" id="KW-0732">Signal</keyword>
<dbReference type="AlphaFoldDB" id="A0A4P7W126"/>
<proteinExistence type="predicted"/>
<sequence length="305" mass="34094">MYSFKHIFSCFASALRVAVAVVLALAATEVSAQRRVTPVTPDVPKTIPDSERQKRLDRTHVVEQIDAQGRKILVDTVTGTEVVDSLLLPVPPKMEYPLLHEVVGGVNLWNPIMRAFGQHYGLGDVWAEVSLHNRYFPFLAIGVDNCNDTPDGSNFTFRVPVSPYVKIGASYNFFYNSNPDYKLQMGLRYGFTNFKWNVDNVTVDDSYWGEEGKFSIADRKSTAGYLEVTFGIKVKVLKSWSLGWTIIYHSILHETKSDVGKPMFIPGYGKRGSAVTGGFSLMYTIPLNKNKTAEVNKIKEGDSGY</sequence>
<dbReference type="KEGG" id="ddb:E7747_04275"/>
<dbReference type="Pfam" id="PF19515">
    <property type="entry name" value="DUF6048"/>
    <property type="match status" value="1"/>
</dbReference>
<accession>A0A4P7W126</accession>
<reference evidence="3" key="1">
    <citation type="submission" date="2019-02" db="EMBL/GenBank/DDBJ databases">
        <title>Isolation and identification of novel species under the genus Muribaculum.</title>
        <authorList>
            <person name="Miyake S."/>
            <person name="Ding Y."/>
            <person name="Low A."/>
            <person name="Soh M."/>
            <person name="Seedorf H."/>
        </authorList>
    </citation>
    <scope>NUCLEOTIDE SEQUENCE [LARGE SCALE GENOMIC DNA]</scope>
    <source>
        <strain evidence="3">H5</strain>
    </source>
</reference>